<comment type="caution">
    <text evidence="2">The sequence shown here is derived from an EMBL/GenBank/DDBJ whole genome shotgun (WGS) entry which is preliminary data.</text>
</comment>
<dbReference type="VEuPathDB" id="ToxoDB:cyc_07174"/>
<protein>
    <submittedName>
        <fullName evidence="2">Uncharacterized protein</fullName>
    </submittedName>
</protein>
<keyword evidence="3" id="KW-1185">Reference proteome</keyword>
<dbReference type="Proteomes" id="UP000095192">
    <property type="component" value="Unassembled WGS sequence"/>
</dbReference>
<proteinExistence type="predicted"/>
<accession>A0A1D3D8N7</accession>
<organism evidence="2 3">
    <name type="scientific">Cyclospora cayetanensis</name>
    <dbReference type="NCBI Taxonomy" id="88456"/>
    <lineage>
        <taxon>Eukaryota</taxon>
        <taxon>Sar</taxon>
        <taxon>Alveolata</taxon>
        <taxon>Apicomplexa</taxon>
        <taxon>Conoidasida</taxon>
        <taxon>Coccidia</taxon>
        <taxon>Eucoccidiorida</taxon>
        <taxon>Eimeriorina</taxon>
        <taxon>Eimeriidae</taxon>
        <taxon>Cyclospora</taxon>
    </lineage>
</organism>
<gene>
    <name evidence="2" type="ORF">cyc_07174</name>
</gene>
<reference evidence="2 3" key="1">
    <citation type="journal article" date="2016" name="BMC Genomics">
        <title>Comparative genomics reveals Cyclospora cayetanensis possesses coccidia-like metabolism and invasion components but unique surface antigens.</title>
        <authorList>
            <person name="Liu S."/>
            <person name="Wang L."/>
            <person name="Zheng H."/>
            <person name="Xu Z."/>
            <person name="Roellig D.M."/>
            <person name="Li N."/>
            <person name="Frace M.A."/>
            <person name="Tang K."/>
            <person name="Arrowood M.J."/>
            <person name="Moss D.M."/>
            <person name="Zhang L."/>
            <person name="Feng Y."/>
            <person name="Xiao L."/>
        </authorList>
    </citation>
    <scope>NUCLEOTIDE SEQUENCE [LARGE SCALE GENOMIC DNA]</scope>
    <source>
        <strain evidence="2 3">CHN_HEN01</strain>
    </source>
</reference>
<evidence type="ECO:0000256" key="1">
    <source>
        <dbReference type="SAM" id="MobiDB-lite"/>
    </source>
</evidence>
<dbReference type="EMBL" id="JROU02000268">
    <property type="protein sequence ID" value="OEH79794.1"/>
    <property type="molecule type" value="Genomic_DNA"/>
</dbReference>
<feature type="region of interest" description="Disordered" evidence="1">
    <location>
        <begin position="1"/>
        <end position="67"/>
    </location>
</feature>
<name>A0A1D3D8N7_9EIME</name>
<evidence type="ECO:0000313" key="2">
    <source>
        <dbReference type="EMBL" id="OEH79794.1"/>
    </source>
</evidence>
<sequence>MAARSSSVHIFARKNKKGKPETPAGGCFSLKEGLLPLSRRRRGEGLGRKGGGGVSSDKRKTRHMRKGVRGIHEAVQLLE</sequence>
<evidence type="ECO:0000313" key="3">
    <source>
        <dbReference type="Proteomes" id="UP000095192"/>
    </source>
</evidence>
<dbReference type="AlphaFoldDB" id="A0A1D3D8N7"/>
<dbReference type="InParanoid" id="A0A1D3D8N7"/>